<accession>A3VEG3</accession>
<feature type="region of interest" description="Disordered" evidence="1">
    <location>
        <begin position="90"/>
        <end position="109"/>
    </location>
</feature>
<reference evidence="2 3" key="1">
    <citation type="journal article" date="2010" name="J. Bacteriol.">
        <title>Genome sequences of Pelagibaca bermudensis HTCC2601T and Maritimibacter alkaliphilus HTCC2654T, the type strains of two marine Roseobacter genera.</title>
        <authorList>
            <person name="Thrash J.C."/>
            <person name="Cho J.C."/>
            <person name="Ferriera S."/>
            <person name="Johnson J."/>
            <person name="Vergin K.L."/>
            <person name="Giovannoni S.J."/>
        </authorList>
    </citation>
    <scope>NUCLEOTIDE SEQUENCE [LARGE SCALE GENOMIC DNA]</scope>
    <source>
        <strain evidence="2 3">HTCC2654</strain>
    </source>
</reference>
<name>A3VEG3_9RHOB</name>
<keyword evidence="3" id="KW-1185">Reference proteome</keyword>
<dbReference type="RefSeq" id="WP_008330891.1">
    <property type="nucleotide sequence ID" value="NZ_CH902578.1"/>
</dbReference>
<evidence type="ECO:0000313" key="3">
    <source>
        <dbReference type="Proteomes" id="UP000002931"/>
    </source>
</evidence>
<sequence>MSLAKALILSIILAFIGMFEVTMNVGSHHDPGVEISQTHCESCPEATEMDTSRAHAGACSSGASCMLNAVEAAQQPIVFVQMTSDWMTPAPSSTFASTQPQLDLPPPRA</sequence>
<proteinExistence type="predicted"/>
<dbReference type="AlphaFoldDB" id="A3VEG3"/>
<dbReference type="HOGENOM" id="CLU_2180666_0_0_5"/>
<dbReference type="STRING" id="314271.RB2654_09534"/>
<dbReference type="EMBL" id="AAMT01000005">
    <property type="protein sequence ID" value="EAQ13301.1"/>
    <property type="molecule type" value="Genomic_DNA"/>
</dbReference>
<feature type="compositionally biased region" description="Polar residues" evidence="1">
    <location>
        <begin position="90"/>
        <end position="101"/>
    </location>
</feature>
<organism evidence="2 3">
    <name type="scientific">Maritimibacter alkaliphilus HTCC2654</name>
    <dbReference type="NCBI Taxonomy" id="314271"/>
    <lineage>
        <taxon>Bacteria</taxon>
        <taxon>Pseudomonadati</taxon>
        <taxon>Pseudomonadota</taxon>
        <taxon>Alphaproteobacteria</taxon>
        <taxon>Rhodobacterales</taxon>
        <taxon>Roseobacteraceae</taxon>
        <taxon>Maritimibacter</taxon>
    </lineage>
</organism>
<dbReference type="Proteomes" id="UP000002931">
    <property type="component" value="Unassembled WGS sequence"/>
</dbReference>
<evidence type="ECO:0000256" key="1">
    <source>
        <dbReference type="SAM" id="MobiDB-lite"/>
    </source>
</evidence>
<evidence type="ECO:0000313" key="2">
    <source>
        <dbReference type="EMBL" id="EAQ13301.1"/>
    </source>
</evidence>
<protein>
    <submittedName>
        <fullName evidence="2">Uncharacterized protein</fullName>
    </submittedName>
</protein>
<comment type="caution">
    <text evidence="2">The sequence shown here is derived from an EMBL/GenBank/DDBJ whole genome shotgun (WGS) entry which is preliminary data.</text>
</comment>
<gene>
    <name evidence="2" type="ORF">RB2654_09534</name>
</gene>